<keyword evidence="2" id="KW-1185">Reference proteome</keyword>
<evidence type="ECO:0000313" key="2">
    <source>
        <dbReference type="Proteomes" id="UP000275408"/>
    </source>
</evidence>
<proteinExistence type="predicted"/>
<name>A0A3M6V212_POCDA</name>
<dbReference type="Proteomes" id="UP000275408">
    <property type="component" value="Unassembled WGS sequence"/>
</dbReference>
<dbReference type="AlphaFoldDB" id="A0A3M6V212"/>
<reference evidence="1 2" key="1">
    <citation type="journal article" date="2018" name="Sci. Rep.">
        <title>Comparative analysis of the Pocillopora damicornis genome highlights role of immune system in coral evolution.</title>
        <authorList>
            <person name="Cunning R."/>
            <person name="Bay R.A."/>
            <person name="Gillette P."/>
            <person name="Baker A.C."/>
            <person name="Traylor-Knowles N."/>
        </authorList>
    </citation>
    <scope>NUCLEOTIDE SEQUENCE [LARGE SCALE GENOMIC DNA]</scope>
    <source>
        <strain evidence="1">RSMAS</strain>
        <tissue evidence="1">Whole animal</tissue>
    </source>
</reference>
<comment type="caution">
    <text evidence="1">The sequence shown here is derived from an EMBL/GenBank/DDBJ whole genome shotgun (WGS) entry which is preliminary data.</text>
</comment>
<accession>A0A3M6V212</accession>
<dbReference type="OrthoDB" id="5984734at2759"/>
<gene>
    <name evidence="1" type="ORF">pdam_00001138</name>
</gene>
<sequence>MIADALRKFSKQTFSEKTFPVLHGETAKIQPGTLAVKKHRSVWKRPYAKLEMVILAELQKYVKPGEEMKALSESFQSKIKEEVFVLKQEIDKNKIDVSARAEERHEGVEGCLEGTIKLGDGQGDLKLGKLRQHYIEDADLRKILAETILDPNKMKNFDRDALLLITSVIYSEKFELKGKRLVKTGRQVELAEMEHLCPFLRYILRPSQLTQVDETYRPPEVATRTSEAPFLFKCCHVEFNKETNRLEIREGEFIKKIVVKDEFKEEYQVDSDEEEDEESHSFVDLYGQTDEADLIDYFTKDDFQNLDKILQDVLLPCKSRKQRKALVEKYLSWFETALTTEQKEIQMKEPITSDDVTFLSSVISVPYIEGSTKLDLSDLEKKQIHGFGIIFKVLHDLPDEQWKEIEDQHKSNTKK</sequence>
<dbReference type="EMBL" id="RCHS01000253">
    <property type="protein sequence ID" value="RMX59976.1"/>
    <property type="molecule type" value="Genomic_DNA"/>
</dbReference>
<evidence type="ECO:0000313" key="1">
    <source>
        <dbReference type="EMBL" id="RMX59976.1"/>
    </source>
</evidence>
<protein>
    <submittedName>
        <fullName evidence="1">Uncharacterized protein</fullName>
    </submittedName>
</protein>
<organism evidence="1 2">
    <name type="scientific">Pocillopora damicornis</name>
    <name type="common">Cauliflower coral</name>
    <name type="synonym">Millepora damicornis</name>
    <dbReference type="NCBI Taxonomy" id="46731"/>
    <lineage>
        <taxon>Eukaryota</taxon>
        <taxon>Metazoa</taxon>
        <taxon>Cnidaria</taxon>
        <taxon>Anthozoa</taxon>
        <taxon>Hexacorallia</taxon>
        <taxon>Scleractinia</taxon>
        <taxon>Astrocoeniina</taxon>
        <taxon>Pocilloporidae</taxon>
        <taxon>Pocillopora</taxon>
    </lineage>
</organism>